<gene>
    <name evidence="2" type="ORF">JIN84_05160</name>
</gene>
<accession>A0A934R1F4</accession>
<feature type="compositionally biased region" description="Acidic residues" evidence="1">
    <location>
        <begin position="214"/>
        <end position="231"/>
    </location>
</feature>
<proteinExistence type="predicted"/>
<dbReference type="Proteomes" id="UP000600139">
    <property type="component" value="Unassembled WGS sequence"/>
</dbReference>
<dbReference type="EMBL" id="JAENIK010000004">
    <property type="protein sequence ID" value="MBK1814992.1"/>
    <property type="molecule type" value="Genomic_DNA"/>
</dbReference>
<dbReference type="AlphaFoldDB" id="A0A934R1F4"/>
<name>A0A934R1F4_9BACT</name>
<dbReference type="RefSeq" id="WP_200349938.1">
    <property type="nucleotide sequence ID" value="NZ_BAABHZ010000010.1"/>
</dbReference>
<evidence type="ECO:0000256" key="1">
    <source>
        <dbReference type="SAM" id="MobiDB-lite"/>
    </source>
</evidence>
<organism evidence="2 3">
    <name type="scientific">Luteolibacter yonseiensis</name>
    <dbReference type="NCBI Taxonomy" id="1144680"/>
    <lineage>
        <taxon>Bacteria</taxon>
        <taxon>Pseudomonadati</taxon>
        <taxon>Verrucomicrobiota</taxon>
        <taxon>Verrucomicrobiia</taxon>
        <taxon>Verrucomicrobiales</taxon>
        <taxon>Verrucomicrobiaceae</taxon>
        <taxon>Luteolibacter</taxon>
    </lineage>
</organism>
<comment type="caution">
    <text evidence="2">The sequence shown here is derived from an EMBL/GenBank/DDBJ whole genome shotgun (WGS) entry which is preliminary data.</text>
</comment>
<evidence type="ECO:0000313" key="2">
    <source>
        <dbReference type="EMBL" id="MBK1814992.1"/>
    </source>
</evidence>
<keyword evidence="3" id="KW-1185">Reference proteome</keyword>
<feature type="region of interest" description="Disordered" evidence="1">
    <location>
        <begin position="189"/>
        <end position="231"/>
    </location>
</feature>
<protein>
    <submittedName>
        <fullName evidence="2">Uncharacterized protein</fullName>
    </submittedName>
</protein>
<sequence length="408" mass="43688">MYVTKQRGTVTVPPKLRGIGQIVSWGKQVNRALQQLRDRAVVVPTSPRSTGGGGDKRFKITLNKAEQKIMIAPGMVVGNPKAISVDDSGSSYIMDPTEPRVDGVKITEATGISIVPLATGKTYGVYCVANDSAANIRIKEKETYKPTEGQTAFLIGTFKLKAEGGIKVFDGKVNQKWFSDITLLDEDVQNDSDSGFNSTESDDVSDLGSSDEASIIEDDSGSGSSDEESEDVGECSVLADLDLDPNRLNSCYAFPDNPFAGSSGTSQQELPVRFRYKLHADNLCVCAGWKAKVTIFGAKPAAGQPGIVSGESLIVDMVCTADGEIRYKPVDFLFYNTDPCAVHQWQVEMMSQAQPPPGPLDPPGRSACCGKTYVINSGSGGHRPMKLPRRCGSSYCSSPGNLDEGDSE</sequence>
<evidence type="ECO:0000313" key="3">
    <source>
        <dbReference type="Proteomes" id="UP000600139"/>
    </source>
</evidence>
<reference evidence="2" key="1">
    <citation type="submission" date="2021-01" db="EMBL/GenBank/DDBJ databases">
        <title>Modified the classification status of verrucomicrobia.</title>
        <authorList>
            <person name="Feng X."/>
        </authorList>
    </citation>
    <scope>NUCLEOTIDE SEQUENCE</scope>
    <source>
        <strain evidence="2">JCM 18052</strain>
    </source>
</reference>